<reference evidence="6" key="1">
    <citation type="journal article" date="2021" name="PeerJ">
        <title>Extensive microbial diversity within the chicken gut microbiome revealed by metagenomics and culture.</title>
        <authorList>
            <person name="Gilroy R."/>
            <person name="Ravi A."/>
            <person name="Getino M."/>
            <person name="Pursley I."/>
            <person name="Horton D.L."/>
            <person name="Alikhan N.F."/>
            <person name="Baker D."/>
            <person name="Gharbi K."/>
            <person name="Hall N."/>
            <person name="Watson M."/>
            <person name="Adriaenssens E.M."/>
            <person name="Foster-Nyarko E."/>
            <person name="Jarju S."/>
            <person name="Secka A."/>
            <person name="Antonio M."/>
            <person name="Oren A."/>
            <person name="Chaudhuri R.R."/>
            <person name="La Ragione R."/>
            <person name="Hildebrand F."/>
            <person name="Pallen M.J."/>
        </authorList>
    </citation>
    <scope>NUCLEOTIDE SEQUENCE</scope>
    <source>
        <strain evidence="6">421</strain>
    </source>
</reference>
<evidence type="ECO:0000313" key="6">
    <source>
        <dbReference type="EMBL" id="HIW85733.1"/>
    </source>
</evidence>
<dbReference type="Gene3D" id="2.60.40.1180">
    <property type="entry name" value="Golgi alpha-mannosidase II"/>
    <property type="match status" value="2"/>
</dbReference>
<reference evidence="6" key="2">
    <citation type="submission" date="2021-04" db="EMBL/GenBank/DDBJ databases">
        <authorList>
            <person name="Gilroy R."/>
        </authorList>
    </citation>
    <scope>NUCLEOTIDE SEQUENCE</scope>
    <source>
        <strain evidence="6">421</strain>
    </source>
</reference>
<dbReference type="SUPFAM" id="SSF51011">
    <property type="entry name" value="Glycosyl hydrolase domain"/>
    <property type="match status" value="1"/>
</dbReference>
<name>A0A9D1RER3_9FIRM</name>
<dbReference type="Proteomes" id="UP000824205">
    <property type="component" value="Unassembled WGS sequence"/>
</dbReference>
<accession>A0A9D1RER3</accession>
<proteinExistence type="inferred from homology"/>
<dbReference type="InterPro" id="IPR013780">
    <property type="entry name" value="Glyco_hydro_b"/>
</dbReference>
<dbReference type="GO" id="GO:0006491">
    <property type="term" value="P:N-glycan processing"/>
    <property type="evidence" value="ECO:0007669"/>
    <property type="project" value="TreeGrafter"/>
</dbReference>
<dbReference type="Pfam" id="PF21365">
    <property type="entry name" value="Glyco_hydro_31_3rd"/>
    <property type="match status" value="1"/>
</dbReference>
<protein>
    <submittedName>
        <fullName evidence="6">Glycoside hydrolase family 31 protein</fullName>
    </submittedName>
</protein>
<organism evidence="6 7">
    <name type="scientific">Candidatus Eubacterium faecipullorum</name>
    <dbReference type="NCBI Taxonomy" id="2838571"/>
    <lineage>
        <taxon>Bacteria</taxon>
        <taxon>Bacillati</taxon>
        <taxon>Bacillota</taxon>
        <taxon>Clostridia</taxon>
        <taxon>Eubacteriales</taxon>
        <taxon>Eubacteriaceae</taxon>
        <taxon>Eubacterium</taxon>
    </lineage>
</organism>
<dbReference type="InterPro" id="IPR017853">
    <property type="entry name" value="GH"/>
</dbReference>
<dbReference type="Pfam" id="PF17137">
    <property type="entry name" value="DUF5110"/>
    <property type="match status" value="1"/>
</dbReference>
<dbReference type="GO" id="GO:0090599">
    <property type="term" value="F:alpha-glucosidase activity"/>
    <property type="evidence" value="ECO:0007669"/>
    <property type="project" value="TreeGrafter"/>
</dbReference>
<evidence type="ECO:0000256" key="1">
    <source>
        <dbReference type="ARBA" id="ARBA00007806"/>
    </source>
</evidence>
<dbReference type="Pfam" id="PF01055">
    <property type="entry name" value="Glyco_hydro_31_2nd"/>
    <property type="match status" value="1"/>
</dbReference>
<sequence>MDFRKAFSLDLPSKTDDKYVITCGRVRVSVITDRLYRVEYSKNGVFTDHATQKVWNRNFDSPAFKTKKQDGYLIVGTRQNGICVECANGRVAYAVAGGKKIGDLHAGNLKGTYRTLDFTWGAIPLGDGIVSKSGAAVLDDSESLILNQDGTVAPRTDKGKDIYIFVYGHDYRAAVRDFLRLTGGVPLIPRFAFGNWWSRYKAYTQQEYIDLMQRFAQERIPLTVATIDMDWHWVDLKKEFTGVPGTDPADIKDGWTGYSWNTHLFPDYKEFLQWLKAQHLKITVNLHPADGVRFFEDMYADFARYMGVDPKTKKKIPFDCADPKYMEAYFELIHHKYEDEGVDFWWIDWQQGKKSSVKGLDPLWALNHYHYLDNCRNGKRGMILSRFAQAGSQRYPLGFSGDTSITWDCLRFQPYSTATASNIGYTWWSHDIGGHHHGKKDDELYVRWLQFGVFSPINRLHSTSNEFMGKEPWKFGYAAYHIAVDLLRLRRRLIPYIYTMNYKTYKYGRALIEPMYYEYPEEEDAYNCKNQYFFGSELICAPIIDPADKKTGLAAVNVWLPQGRYTDLFTRRAYHGGRFVKMFRSIESFPVLAKEGAIIPLDTDDISNGADNPNGLELLALSGNGSFVLYEDDGETMNFENGAFAETKFEIKTNGDNIVFTIYPVSGDLSVIPAKRYFKIRFFDIVSAESVAVTCGKKAQNTDDMIHYADGSLCVDVFCNLSAENAPVKIELGGARRFSLDKREAYIDTVSKYQISIDYKKSVFTAALEDGTLPKCHKRFREPSEELNNCL</sequence>
<gene>
    <name evidence="6" type="ORF">IAA48_04485</name>
</gene>
<dbReference type="AlphaFoldDB" id="A0A9D1RER3"/>
<dbReference type="InterPro" id="IPR033403">
    <property type="entry name" value="DUF5110"/>
</dbReference>
<dbReference type="EMBL" id="DXGE01000019">
    <property type="protein sequence ID" value="HIW85733.1"/>
    <property type="molecule type" value="Genomic_DNA"/>
</dbReference>
<evidence type="ECO:0000256" key="2">
    <source>
        <dbReference type="RuleBase" id="RU361185"/>
    </source>
</evidence>
<dbReference type="InterPro" id="IPR000322">
    <property type="entry name" value="Glyco_hydro_31_TIM"/>
</dbReference>
<comment type="caution">
    <text evidence="6">The sequence shown here is derived from an EMBL/GenBank/DDBJ whole genome shotgun (WGS) entry which is preliminary data.</text>
</comment>
<evidence type="ECO:0000259" key="4">
    <source>
        <dbReference type="Pfam" id="PF17137"/>
    </source>
</evidence>
<feature type="domain" description="DUF5110" evidence="4">
    <location>
        <begin position="618"/>
        <end position="683"/>
    </location>
</feature>
<dbReference type="InterPro" id="IPR048395">
    <property type="entry name" value="Glyco_hydro_31_C"/>
</dbReference>
<feature type="domain" description="Glycosyl hydrolase family 31 C-terminal" evidence="5">
    <location>
        <begin position="509"/>
        <end position="599"/>
    </location>
</feature>
<evidence type="ECO:0000313" key="7">
    <source>
        <dbReference type="Proteomes" id="UP000824205"/>
    </source>
</evidence>
<dbReference type="PANTHER" id="PTHR22762:SF89">
    <property type="entry name" value="ALPHA-XYLOSIDASE"/>
    <property type="match status" value="1"/>
</dbReference>
<keyword evidence="2 6" id="KW-0378">Hydrolase</keyword>
<dbReference type="CDD" id="cd06595">
    <property type="entry name" value="GH31_u1"/>
    <property type="match status" value="1"/>
</dbReference>
<comment type="similarity">
    <text evidence="1 2">Belongs to the glycosyl hydrolase 31 family.</text>
</comment>
<keyword evidence="2" id="KW-0326">Glycosidase</keyword>
<evidence type="ECO:0000259" key="3">
    <source>
        <dbReference type="Pfam" id="PF01055"/>
    </source>
</evidence>
<dbReference type="PANTHER" id="PTHR22762">
    <property type="entry name" value="ALPHA-GLUCOSIDASE"/>
    <property type="match status" value="1"/>
</dbReference>
<dbReference type="GO" id="GO:0005975">
    <property type="term" value="P:carbohydrate metabolic process"/>
    <property type="evidence" value="ECO:0007669"/>
    <property type="project" value="InterPro"/>
</dbReference>
<dbReference type="SUPFAM" id="SSF51445">
    <property type="entry name" value="(Trans)glycosidases"/>
    <property type="match status" value="1"/>
</dbReference>
<dbReference type="Gene3D" id="3.20.20.80">
    <property type="entry name" value="Glycosidases"/>
    <property type="match status" value="1"/>
</dbReference>
<evidence type="ECO:0000259" key="5">
    <source>
        <dbReference type="Pfam" id="PF21365"/>
    </source>
</evidence>
<feature type="domain" description="Glycoside hydrolase family 31 TIM barrel" evidence="3">
    <location>
        <begin position="186"/>
        <end position="500"/>
    </location>
</feature>